<keyword evidence="7" id="KW-0482">Metalloprotease</keyword>
<dbReference type="InterPro" id="IPR008753">
    <property type="entry name" value="Peptidase_M13_N"/>
</dbReference>
<dbReference type="InterPro" id="IPR024079">
    <property type="entry name" value="MetalloPept_cat_dom_sf"/>
</dbReference>
<dbReference type="InterPro" id="IPR000718">
    <property type="entry name" value="Peptidase_M13"/>
</dbReference>
<comment type="similarity">
    <text evidence="2">Belongs to the peptidase M13 family.</text>
</comment>
<name>A0A7D6VDE7_9NOCA</name>
<feature type="signal peptide" evidence="8">
    <location>
        <begin position="1"/>
        <end position="26"/>
    </location>
</feature>
<evidence type="ECO:0000256" key="3">
    <source>
        <dbReference type="ARBA" id="ARBA00022670"/>
    </source>
</evidence>
<dbReference type="GO" id="GO:0005886">
    <property type="term" value="C:plasma membrane"/>
    <property type="evidence" value="ECO:0007669"/>
    <property type="project" value="TreeGrafter"/>
</dbReference>
<protein>
    <submittedName>
        <fullName evidence="11">M13 family metallopeptidase</fullName>
    </submittedName>
</protein>
<dbReference type="Gene3D" id="3.40.390.10">
    <property type="entry name" value="Collagenase (Catalytic Domain)"/>
    <property type="match status" value="1"/>
</dbReference>
<keyword evidence="6" id="KW-0862">Zinc</keyword>
<dbReference type="Gene3D" id="1.10.1380.10">
    <property type="entry name" value="Neutral endopeptidase , domain2"/>
    <property type="match status" value="1"/>
</dbReference>
<evidence type="ECO:0000256" key="4">
    <source>
        <dbReference type="ARBA" id="ARBA00022723"/>
    </source>
</evidence>
<gene>
    <name evidence="11" type="ORF">H0264_05790</name>
</gene>
<evidence type="ECO:0000313" key="12">
    <source>
        <dbReference type="Proteomes" id="UP000515512"/>
    </source>
</evidence>
<dbReference type="CDD" id="cd08662">
    <property type="entry name" value="M13"/>
    <property type="match status" value="1"/>
</dbReference>
<feature type="domain" description="Peptidase M13 C-terminal" evidence="9">
    <location>
        <begin position="477"/>
        <end position="676"/>
    </location>
</feature>
<dbReference type="InterPro" id="IPR042089">
    <property type="entry name" value="Peptidase_M13_dom_2"/>
</dbReference>
<feature type="domain" description="Peptidase M13 N-terminal" evidence="10">
    <location>
        <begin position="53"/>
        <end position="425"/>
    </location>
</feature>
<organism evidence="11 12">
    <name type="scientific">Nocardia huaxiensis</name>
    <dbReference type="NCBI Taxonomy" id="2755382"/>
    <lineage>
        <taxon>Bacteria</taxon>
        <taxon>Bacillati</taxon>
        <taxon>Actinomycetota</taxon>
        <taxon>Actinomycetes</taxon>
        <taxon>Mycobacteriales</taxon>
        <taxon>Nocardiaceae</taxon>
        <taxon>Nocardia</taxon>
    </lineage>
</organism>
<feature type="chain" id="PRO_5038875676" evidence="8">
    <location>
        <begin position="27"/>
        <end position="678"/>
    </location>
</feature>
<evidence type="ECO:0000313" key="11">
    <source>
        <dbReference type="EMBL" id="QLY31822.1"/>
    </source>
</evidence>
<dbReference type="SUPFAM" id="SSF55486">
    <property type="entry name" value="Metalloproteases ('zincins'), catalytic domain"/>
    <property type="match status" value="1"/>
</dbReference>
<keyword evidence="4" id="KW-0479">Metal-binding</keyword>
<reference evidence="11 12" key="1">
    <citation type="submission" date="2020-07" db="EMBL/GenBank/DDBJ databases">
        <authorList>
            <person name="Zhuang K."/>
            <person name="Ran Y."/>
        </authorList>
    </citation>
    <scope>NUCLEOTIDE SEQUENCE [LARGE SCALE GENOMIC DNA]</scope>
    <source>
        <strain evidence="11 12">WCH-YHL-001</strain>
    </source>
</reference>
<dbReference type="AlphaFoldDB" id="A0A7D6VDE7"/>
<dbReference type="KEGG" id="nhu:H0264_05790"/>
<keyword evidence="12" id="KW-1185">Reference proteome</keyword>
<dbReference type="Pfam" id="PF05649">
    <property type="entry name" value="Peptidase_M13_N"/>
    <property type="match status" value="1"/>
</dbReference>
<dbReference type="InterPro" id="IPR018497">
    <property type="entry name" value="Peptidase_M13_C"/>
</dbReference>
<accession>A0A7D6VDE7</accession>
<evidence type="ECO:0000259" key="9">
    <source>
        <dbReference type="Pfam" id="PF01431"/>
    </source>
</evidence>
<dbReference type="GO" id="GO:0004222">
    <property type="term" value="F:metalloendopeptidase activity"/>
    <property type="evidence" value="ECO:0007669"/>
    <property type="project" value="InterPro"/>
</dbReference>
<dbReference type="GO" id="GO:0016485">
    <property type="term" value="P:protein processing"/>
    <property type="evidence" value="ECO:0007669"/>
    <property type="project" value="TreeGrafter"/>
</dbReference>
<evidence type="ECO:0000259" key="10">
    <source>
        <dbReference type="Pfam" id="PF05649"/>
    </source>
</evidence>
<dbReference type="Pfam" id="PF01431">
    <property type="entry name" value="Peptidase_M13"/>
    <property type="match status" value="1"/>
</dbReference>
<evidence type="ECO:0000256" key="5">
    <source>
        <dbReference type="ARBA" id="ARBA00022801"/>
    </source>
</evidence>
<dbReference type="PANTHER" id="PTHR11733">
    <property type="entry name" value="ZINC METALLOPROTEASE FAMILY M13 NEPRILYSIN-RELATED"/>
    <property type="match status" value="1"/>
</dbReference>
<comment type="cofactor">
    <cofactor evidence="1">
        <name>Zn(2+)</name>
        <dbReference type="ChEBI" id="CHEBI:29105"/>
    </cofactor>
</comment>
<evidence type="ECO:0000256" key="6">
    <source>
        <dbReference type="ARBA" id="ARBA00022833"/>
    </source>
</evidence>
<evidence type="ECO:0000256" key="8">
    <source>
        <dbReference type="SAM" id="SignalP"/>
    </source>
</evidence>
<keyword evidence="5" id="KW-0378">Hydrolase</keyword>
<evidence type="ECO:0000256" key="7">
    <source>
        <dbReference type="ARBA" id="ARBA00023049"/>
    </source>
</evidence>
<evidence type="ECO:0000256" key="2">
    <source>
        <dbReference type="ARBA" id="ARBA00007357"/>
    </source>
</evidence>
<dbReference type="InterPro" id="IPR006311">
    <property type="entry name" value="TAT_signal"/>
</dbReference>
<keyword evidence="8" id="KW-0732">Signal</keyword>
<dbReference type="PROSITE" id="PS51885">
    <property type="entry name" value="NEPRILYSIN"/>
    <property type="match status" value="1"/>
</dbReference>
<dbReference type="GO" id="GO:0046872">
    <property type="term" value="F:metal ion binding"/>
    <property type="evidence" value="ECO:0007669"/>
    <property type="project" value="UniProtKB-KW"/>
</dbReference>
<dbReference type="PRINTS" id="PR00786">
    <property type="entry name" value="NEPRILYSIN"/>
</dbReference>
<evidence type="ECO:0000256" key="1">
    <source>
        <dbReference type="ARBA" id="ARBA00001947"/>
    </source>
</evidence>
<keyword evidence="3" id="KW-0645">Protease</keyword>
<dbReference type="PANTHER" id="PTHR11733:SF167">
    <property type="entry name" value="FI17812P1-RELATED"/>
    <property type="match status" value="1"/>
</dbReference>
<dbReference type="Proteomes" id="UP000515512">
    <property type="component" value="Chromosome"/>
</dbReference>
<dbReference type="PROSITE" id="PS51318">
    <property type="entry name" value="TAT"/>
    <property type="match status" value="1"/>
</dbReference>
<sequence length="678" mass="75168">MTAESPMRLGRRGFLIALGAVPAALAFGACSTERTPKPLKGPDMSGADLAVRPQDDLYRHVNGAWLRDYQLPPDKVAYGVGGEVADRIRDQLRAIIDGIHDPEPGTEAQQIRDFYDAWLDLDTIEQLGMSPLAELLAKPDRAATKAELARVMGELPIGGLIGLGVTIDSKKSDSHIGWVGQSGLGLGEEYYRKPEHAEIRAAYQTYLEQIGTGAGLTDAAGMARRVFDLETRIAAQHWDNVRLRDAEATYNKLKWSEMTALGPEFDWDPWLAGCTDRPRELFAELVVGQPSFVTGAAKIWADTDITVWREYLKLAVIRDFATYLPRAVSDPNFHFFGTVMSGQQERTERWRSGISQVNSVLGEPLGKLYVAQHFPSSSKDQVKAMVDELMAAYRADFRNSSWMSPATVDAALAKLDKMSVKIGYPDKWEDYSGLRITRGRLVESLLAANLFGVRKAFGYLGTPVDKSLWNSTPQTVNAFYSPTNNEITFPAGYLQPPYFDAEAQPAVNYGAVGATIGHEIGHGFDDQGSKYDGDGNLKEWWTAEDRAAFEAKSARLVEQFDALVPEGLEPNQHVDGELSLGENLADLRGLQIALAAFRDSEKRSGNDNPDYRSLFLSHALSWRSKLTKELLIESLTDTHAPDEFRCNQIVRNIPEFHATFEVKEGDKLYLAPDQRVSL</sequence>
<dbReference type="EMBL" id="CP059399">
    <property type="protein sequence ID" value="QLY31822.1"/>
    <property type="molecule type" value="Genomic_DNA"/>
</dbReference>
<proteinExistence type="inferred from homology"/>
<dbReference type="RefSeq" id="WP_181583003.1">
    <property type="nucleotide sequence ID" value="NZ_CP059399.1"/>
</dbReference>